<sequence length="29" mass="3436">MTVEDVQEVTALEPWQNQGFPFQPSKYHE</sequence>
<accession>A0A7Z9C0W9</accession>
<keyword evidence="2" id="KW-1185">Reference proteome</keyword>
<comment type="caution">
    <text evidence="1">The sequence shown here is derived from an EMBL/GenBank/DDBJ whole genome shotgun (WGS) entry which is preliminary data.</text>
</comment>
<dbReference type="Proteomes" id="UP000182190">
    <property type="component" value="Unassembled WGS sequence"/>
</dbReference>
<gene>
    <name evidence="1" type="ORF">PL9631_900094</name>
</gene>
<evidence type="ECO:0000313" key="1">
    <source>
        <dbReference type="EMBL" id="VXD25042.1"/>
    </source>
</evidence>
<organism evidence="1 2">
    <name type="scientific">Planktothrix paucivesiculata PCC 9631</name>
    <dbReference type="NCBI Taxonomy" id="671071"/>
    <lineage>
        <taxon>Bacteria</taxon>
        <taxon>Bacillati</taxon>
        <taxon>Cyanobacteriota</taxon>
        <taxon>Cyanophyceae</taxon>
        <taxon>Oscillatoriophycideae</taxon>
        <taxon>Oscillatoriales</taxon>
        <taxon>Microcoleaceae</taxon>
        <taxon>Planktothrix</taxon>
    </lineage>
</organism>
<evidence type="ECO:0000313" key="2">
    <source>
        <dbReference type="Proteomes" id="UP000182190"/>
    </source>
</evidence>
<dbReference type="AlphaFoldDB" id="A0A7Z9C0W9"/>
<protein>
    <submittedName>
        <fullName evidence="1">Uncharacterized protein</fullName>
    </submittedName>
</protein>
<reference evidence="1" key="1">
    <citation type="submission" date="2019-10" db="EMBL/GenBank/DDBJ databases">
        <authorList>
            <consortium name="Genoscope - CEA"/>
            <person name="William W."/>
        </authorList>
    </citation>
    <scope>NUCLEOTIDE SEQUENCE [LARGE SCALE GENOMIC DNA]</scope>
    <source>
        <strain evidence="1">BBR_PRJEB10994</strain>
    </source>
</reference>
<proteinExistence type="predicted"/>
<name>A0A7Z9C0W9_9CYAN</name>
<dbReference type="EMBL" id="CZCS02000235">
    <property type="protein sequence ID" value="VXD25042.1"/>
    <property type="molecule type" value="Genomic_DNA"/>
</dbReference>